<organism evidence="1 2">
    <name type="scientific">Acinetobacter baumannii (strain 1295743)</name>
    <dbReference type="NCBI Taxonomy" id="1310613"/>
    <lineage>
        <taxon>Bacteria</taxon>
        <taxon>Pseudomonadati</taxon>
        <taxon>Pseudomonadota</taxon>
        <taxon>Gammaproteobacteria</taxon>
        <taxon>Moraxellales</taxon>
        <taxon>Moraxellaceae</taxon>
        <taxon>Acinetobacter</taxon>
        <taxon>Acinetobacter calcoaceticus/baumannii complex</taxon>
    </lineage>
</organism>
<evidence type="ECO:0000313" key="2">
    <source>
        <dbReference type="Proteomes" id="UP000020595"/>
    </source>
</evidence>
<proteinExistence type="predicted"/>
<dbReference type="EMBL" id="JEWH01000017">
    <property type="protein sequence ID" value="EXB06030.1"/>
    <property type="molecule type" value="Genomic_DNA"/>
</dbReference>
<sequence>MPLILNMRKSHICMNIYRLITAFFTHNIELNKEDQIKQRMR</sequence>
<protein>
    <submittedName>
        <fullName evidence="1">Uncharacterized protein</fullName>
    </submittedName>
</protein>
<dbReference type="AlphaFoldDB" id="A0A009HSU4"/>
<evidence type="ECO:0000313" key="1">
    <source>
        <dbReference type="EMBL" id="EXB06030.1"/>
    </source>
</evidence>
<comment type="caution">
    <text evidence="1">The sequence shown here is derived from an EMBL/GenBank/DDBJ whole genome shotgun (WGS) entry which is preliminary data.</text>
</comment>
<accession>A0A009HSU4</accession>
<reference evidence="1 2" key="1">
    <citation type="submission" date="2014-02" db="EMBL/GenBank/DDBJ databases">
        <title>Comparative genomics and transcriptomics to identify genetic mechanisms underlying the emergence of carbapenem resistant Acinetobacter baumannii (CRAb).</title>
        <authorList>
            <person name="Harris A.D."/>
            <person name="Johnson K.J."/>
            <person name="George J."/>
            <person name="Shefchek K."/>
            <person name="Daugherty S.C."/>
            <person name="Parankush S."/>
            <person name="Sadzewicz L."/>
            <person name="Tallon L."/>
            <person name="Sengamalay N."/>
            <person name="Hazen T.H."/>
            <person name="Rasko D.A."/>
        </authorList>
    </citation>
    <scope>NUCLEOTIDE SEQUENCE [LARGE SCALE GENOMIC DNA]</scope>
    <source>
        <strain evidence="1 2">1295743</strain>
    </source>
</reference>
<dbReference type="PATRIC" id="fig|1310613.3.peg.1646"/>
<gene>
    <name evidence="1" type="ORF">J512_1719</name>
</gene>
<name>A0A009HSU4_ACIB9</name>
<dbReference type="Proteomes" id="UP000020595">
    <property type="component" value="Unassembled WGS sequence"/>
</dbReference>